<feature type="region of interest" description="Disordered" evidence="20">
    <location>
        <begin position="161"/>
        <end position="181"/>
    </location>
</feature>
<keyword evidence="7 18" id="KW-0479">Metal-binding</keyword>
<keyword evidence="11" id="KW-0521">NADP</keyword>
<comment type="similarity">
    <text evidence="19">Belongs to the dus family. Dus3 subfamily.</text>
</comment>
<comment type="catalytic activity">
    <reaction evidence="14">
        <text>5,6-dihydrouridine(47) in tRNA + NAD(+) = uridine(47) in tRNA + NADH + H(+)</text>
        <dbReference type="Rhea" id="RHEA:53364"/>
        <dbReference type="Rhea" id="RHEA-COMP:13539"/>
        <dbReference type="Rhea" id="RHEA-COMP:13540"/>
        <dbReference type="ChEBI" id="CHEBI:15378"/>
        <dbReference type="ChEBI" id="CHEBI:57540"/>
        <dbReference type="ChEBI" id="CHEBI:57945"/>
        <dbReference type="ChEBI" id="CHEBI:65315"/>
        <dbReference type="ChEBI" id="CHEBI:74443"/>
        <dbReference type="EC" id="1.3.1.89"/>
    </reaction>
    <physiologicalReaction direction="right-to-left" evidence="14">
        <dbReference type="Rhea" id="RHEA:53366"/>
    </physiologicalReaction>
</comment>
<feature type="zinc finger region" description="C3H1-type" evidence="18">
    <location>
        <begin position="48"/>
        <end position="76"/>
    </location>
</feature>
<evidence type="ECO:0000259" key="21">
    <source>
        <dbReference type="PROSITE" id="PS50103"/>
    </source>
</evidence>
<dbReference type="SMART" id="SM00356">
    <property type="entry name" value="ZnF_C3H1"/>
    <property type="match status" value="2"/>
</dbReference>
<dbReference type="PANTHER" id="PTHR45846:SF1">
    <property type="entry name" value="TRNA-DIHYDROURIDINE(47) SYNTHASE [NAD(P)(+)]-LIKE"/>
    <property type="match status" value="1"/>
</dbReference>
<evidence type="ECO:0000256" key="1">
    <source>
        <dbReference type="ARBA" id="ARBA00001917"/>
    </source>
</evidence>
<keyword evidence="23" id="KW-1185">Reference proteome</keyword>
<comment type="catalytic activity">
    <reaction evidence="16">
        <text>a 5,6-dihydrouridine in mRNA + NADP(+) = a uridine in mRNA + NADPH + H(+)</text>
        <dbReference type="Rhea" id="RHEA:69855"/>
        <dbReference type="Rhea" id="RHEA-COMP:14658"/>
        <dbReference type="Rhea" id="RHEA-COMP:17789"/>
        <dbReference type="ChEBI" id="CHEBI:15378"/>
        <dbReference type="ChEBI" id="CHEBI:57783"/>
        <dbReference type="ChEBI" id="CHEBI:58349"/>
        <dbReference type="ChEBI" id="CHEBI:65315"/>
        <dbReference type="ChEBI" id="CHEBI:74443"/>
    </reaction>
    <physiologicalReaction direction="right-to-left" evidence="16">
        <dbReference type="Rhea" id="RHEA:69857"/>
    </physiologicalReaction>
</comment>
<evidence type="ECO:0000256" key="2">
    <source>
        <dbReference type="ARBA" id="ARBA00012376"/>
    </source>
</evidence>
<keyword evidence="8" id="KW-0677">Repeat</keyword>
<keyword evidence="5" id="KW-0507">mRNA processing</keyword>
<feature type="domain" description="C3H1-type" evidence="21">
    <location>
        <begin position="86"/>
        <end position="111"/>
    </location>
</feature>
<evidence type="ECO:0000256" key="15">
    <source>
        <dbReference type="ARBA" id="ARBA00048342"/>
    </source>
</evidence>
<feature type="domain" description="C3H1-type" evidence="21">
    <location>
        <begin position="48"/>
        <end position="76"/>
    </location>
</feature>
<feature type="zinc finger region" description="C3H1-type" evidence="18">
    <location>
        <begin position="86"/>
        <end position="111"/>
    </location>
</feature>
<dbReference type="Gene3D" id="3.20.20.70">
    <property type="entry name" value="Aldolase class I"/>
    <property type="match status" value="1"/>
</dbReference>
<dbReference type="GO" id="GO:0106414">
    <property type="term" value="F:mRNA dihydrouridine synthase activity"/>
    <property type="evidence" value="ECO:0007669"/>
    <property type="project" value="RHEA"/>
</dbReference>
<dbReference type="Gene3D" id="4.10.1000.10">
    <property type="entry name" value="Zinc finger, CCCH-type"/>
    <property type="match status" value="1"/>
</dbReference>
<dbReference type="Proteomes" id="UP000008743">
    <property type="component" value="Unassembled WGS sequence"/>
</dbReference>
<dbReference type="GO" id="GO:0008270">
    <property type="term" value="F:zinc ion binding"/>
    <property type="evidence" value="ECO:0007669"/>
    <property type="project" value="UniProtKB-KW"/>
</dbReference>
<dbReference type="CDD" id="cd02801">
    <property type="entry name" value="DUS_like_FMN"/>
    <property type="match status" value="1"/>
</dbReference>
<gene>
    <name evidence="22" type="ORF">CAOG_002975</name>
</gene>
<dbReference type="Pfam" id="PF00642">
    <property type="entry name" value="zf-CCCH"/>
    <property type="match status" value="2"/>
</dbReference>
<keyword evidence="6 19" id="KW-0819">tRNA processing</keyword>
<dbReference type="GO" id="GO:0050660">
    <property type="term" value="F:flavin adenine dinucleotide binding"/>
    <property type="evidence" value="ECO:0007669"/>
    <property type="project" value="UniProtKB-UniRule"/>
</dbReference>
<evidence type="ECO:0000256" key="10">
    <source>
        <dbReference type="ARBA" id="ARBA00022833"/>
    </source>
</evidence>
<dbReference type="InterPro" id="IPR036855">
    <property type="entry name" value="Znf_CCCH_sf"/>
</dbReference>
<protein>
    <recommendedName>
        <fullName evidence="2 19">tRNA-dihydrouridine(47) synthase [NAD(P)(+)]</fullName>
        <ecNumber evidence="19">1.3.1.-</ecNumber>
    </recommendedName>
    <alternativeName>
        <fullName evidence="19">tRNA-dihydrouridine synthase 3</fullName>
    </alternativeName>
</protein>
<dbReference type="InterPro" id="IPR013785">
    <property type="entry name" value="Aldolase_TIM"/>
</dbReference>
<evidence type="ECO:0000256" key="13">
    <source>
        <dbReference type="ARBA" id="ARBA00023027"/>
    </source>
</evidence>
<keyword evidence="13" id="KW-0520">NAD</keyword>
<reference evidence="23" key="1">
    <citation type="submission" date="2011-02" db="EMBL/GenBank/DDBJ databases">
        <title>The Genome Sequence of Capsaspora owczarzaki ATCC 30864.</title>
        <authorList>
            <person name="Russ C."/>
            <person name="Cuomo C."/>
            <person name="Burger G."/>
            <person name="Gray M.W."/>
            <person name="Holland P.W.H."/>
            <person name="King N."/>
            <person name="Lang F.B.F."/>
            <person name="Roger A.J."/>
            <person name="Ruiz-Trillo I."/>
            <person name="Young S.K."/>
            <person name="Zeng Q."/>
            <person name="Gargeya S."/>
            <person name="Alvarado L."/>
            <person name="Berlin A."/>
            <person name="Chapman S.B."/>
            <person name="Chen Z."/>
            <person name="Freedman E."/>
            <person name="Gellesch M."/>
            <person name="Goldberg J."/>
            <person name="Griggs A."/>
            <person name="Gujja S."/>
            <person name="Heilman E."/>
            <person name="Heiman D."/>
            <person name="Howarth C."/>
            <person name="Mehta T."/>
            <person name="Neiman D."/>
            <person name="Pearson M."/>
            <person name="Roberts A."/>
            <person name="Saif S."/>
            <person name="Shea T."/>
            <person name="Shenoy N."/>
            <person name="Sisk P."/>
            <person name="Stolte C."/>
            <person name="Sykes S."/>
            <person name="White J."/>
            <person name="Yandava C."/>
            <person name="Haas B."/>
            <person name="Nusbaum C."/>
            <person name="Birren B."/>
        </authorList>
    </citation>
    <scope>NUCLEOTIDE SEQUENCE</scope>
    <source>
        <strain evidence="23">ATCC 30864</strain>
    </source>
</reference>
<dbReference type="eggNOG" id="KOG2333">
    <property type="taxonomic scope" value="Eukaryota"/>
</dbReference>
<accession>A0A0D2UA34</accession>
<proteinExistence type="inferred from homology"/>
<evidence type="ECO:0000256" key="3">
    <source>
        <dbReference type="ARBA" id="ARBA00022630"/>
    </source>
</evidence>
<evidence type="ECO:0000256" key="8">
    <source>
        <dbReference type="ARBA" id="ARBA00022737"/>
    </source>
</evidence>
<dbReference type="PANTHER" id="PTHR45846">
    <property type="entry name" value="TRNA-DIHYDROURIDINE(47) SYNTHASE [NAD(P)(+)]-LIKE"/>
    <property type="match status" value="1"/>
</dbReference>
<keyword evidence="4 19" id="KW-0288">FMN</keyword>
<dbReference type="AlphaFoldDB" id="A0A0D2UA34"/>
<comment type="cofactor">
    <cofactor evidence="1 19">
        <name>FMN</name>
        <dbReference type="ChEBI" id="CHEBI:58210"/>
    </cofactor>
</comment>
<dbReference type="InterPro" id="IPR018517">
    <property type="entry name" value="tRNA_hU_synthase_CS"/>
</dbReference>
<evidence type="ECO:0000256" key="16">
    <source>
        <dbReference type="ARBA" id="ARBA00049447"/>
    </source>
</evidence>
<dbReference type="GO" id="GO:0102265">
    <property type="term" value="F:tRNA-dihydrouridine47 synthase activity"/>
    <property type="evidence" value="ECO:0007669"/>
    <property type="project" value="UniProtKB-EC"/>
</dbReference>
<feature type="compositionally biased region" description="Basic and acidic residues" evidence="20">
    <location>
        <begin position="1"/>
        <end position="14"/>
    </location>
</feature>
<feature type="region of interest" description="Disordered" evidence="20">
    <location>
        <begin position="1"/>
        <end position="47"/>
    </location>
</feature>
<keyword evidence="9 18" id="KW-0863">Zinc-finger</keyword>
<sequence>MDDAAEGKRHREDSSNTGDNGDRKKSRADGQGNHHGRQKRNQEAAREARKNNLCKQFAIKGTCSFGDKCRFVHEREANSDAVISDQCPFFLQYGQCKFGLACRFRSGHTDADNKPIVDEAKWLATQEAREKSVLNVPQREVLFATSRRKYQFPRTKEMLRNLSRQGQQQSQSATTADASASAPATEAAAAAAISSEAAPAAGASAVDDGAADTHTDMDIDPQPGCDDSEACPAVETSASLAASIIAPEDAAAGAADSESAATAARMGEALLSHSTGERVHLREKKLIDFRNKLYLAPLTTVGNLPYRRLCKEFGVDITCSEMAMAVKLIQGEAQEWALTKRHASEDIFGVQLCGGNVEVMGNAAELLSNHCELDFIDVNCGCPIDLVVERGQGSALLSRPSRLETIAKGMLQVSTVPITIKLRTGFSEDRLVAHTLIPRLANLGVSLVTLHGRTRAQRYSRLADWQYINQCAEAAPTLPVYGNGDIMSYQEAMEHREKTKVSGLMLARGALIKPWVFTEIKESRTWDISSGERFDMLKKFVNYGLEHWGSDTRGVETTRRFLLEWQSFLCRYVPAELVEVLPQRIHERPQPFYGRNDLETLMASRNAADWLKLSEMLLGPVPGDFNFQPKHIANSYSG</sequence>
<keyword evidence="3 19" id="KW-0285">Flavoprotein</keyword>
<dbReference type="FunFam" id="3.20.20.70:FF:000067">
    <property type="entry name" value="tRNA-dihydrouridine(47) synthase [NAD(P)(+)]"/>
    <property type="match status" value="1"/>
</dbReference>
<evidence type="ECO:0000256" key="14">
    <source>
        <dbReference type="ARBA" id="ARBA00048266"/>
    </source>
</evidence>
<organism evidence="22 23">
    <name type="scientific">Capsaspora owczarzaki (strain ATCC 30864)</name>
    <dbReference type="NCBI Taxonomy" id="595528"/>
    <lineage>
        <taxon>Eukaryota</taxon>
        <taxon>Filasterea</taxon>
        <taxon>Capsaspora</taxon>
    </lineage>
</organism>
<feature type="region of interest" description="Disordered" evidence="20">
    <location>
        <begin position="203"/>
        <end position="230"/>
    </location>
</feature>
<dbReference type="SUPFAM" id="SSF90229">
    <property type="entry name" value="CCCH zinc finger"/>
    <property type="match status" value="1"/>
</dbReference>
<evidence type="ECO:0000256" key="20">
    <source>
        <dbReference type="SAM" id="MobiDB-lite"/>
    </source>
</evidence>
<dbReference type="EMBL" id="KE346363">
    <property type="protein sequence ID" value="KJE91916.1"/>
    <property type="molecule type" value="Genomic_DNA"/>
</dbReference>
<dbReference type="InterPro" id="IPR035587">
    <property type="entry name" value="DUS-like_FMN-bd"/>
</dbReference>
<evidence type="ECO:0000313" key="23">
    <source>
        <dbReference type="Proteomes" id="UP000008743"/>
    </source>
</evidence>
<evidence type="ECO:0000313" key="22">
    <source>
        <dbReference type="EMBL" id="KJE91916.1"/>
    </source>
</evidence>
<evidence type="ECO:0000256" key="9">
    <source>
        <dbReference type="ARBA" id="ARBA00022771"/>
    </source>
</evidence>
<dbReference type="SUPFAM" id="SSF51395">
    <property type="entry name" value="FMN-linked oxidoreductases"/>
    <property type="match status" value="1"/>
</dbReference>
<comment type="catalytic activity">
    <reaction evidence="15">
        <text>a 5,6-dihydrouridine in mRNA + NAD(+) = a uridine in mRNA + NADH + H(+)</text>
        <dbReference type="Rhea" id="RHEA:69851"/>
        <dbReference type="Rhea" id="RHEA-COMP:14658"/>
        <dbReference type="Rhea" id="RHEA-COMP:17789"/>
        <dbReference type="ChEBI" id="CHEBI:15378"/>
        <dbReference type="ChEBI" id="CHEBI:57540"/>
        <dbReference type="ChEBI" id="CHEBI:57945"/>
        <dbReference type="ChEBI" id="CHEBI:65315"/>
        <dbReference type="ChEBI" id="CHEBI:74443"/>
    </reaction>
    <physiologicalReaction direction="right-to-left" evidence="15">
        <dbReference type="Rhea" id="RHEA:69853"/>
    </physiologicalReaction>
</comment>
<dbReference type="Pfam" id="PF01207">
    <property type="entry name" value="Dus"/>
    <property type="match status" value="1"/>
</dbReference>
<evidence type="ECO:0000256" key="4">
    <source>
        <dbReference type="ARBA" id="ARBA00022643"/>
    </source>
</evidence>
<keyword evidence="12 19" id="KW-0560">Oxidoreductase</keyword>
<dbReference type="PROSITE" id="PS01136">
    <property type="entry name" value="UPF0034"/>
    <property type="match status" value="1"/>
</dbReference>
<feature type="compositionally biased region" description="Polar residues" evidence="20">
    <location>
        <begin position="162"/>
        <end position="171"/>
    </location>
</feature>
<dbReference type="EC" id="1.3.1.-" evidence="19"/>
<keyword evidence="10 18" id="KW-0862">Zinc</keyword>
<evidence type="ECO:0000256" key="12">
    <source>
        <dbReference type="ARBA" id="ARBA00023002"/>
    </source>
</evidence>
<evidence type="ECO:0000256" key="11">
    <source>
        <dbReference type="ARBA" id="ARBA00022857"/>
    </source>
</evidence>
<comment type="catalytic activity">
    <reaction evidence="17">
        <text>5,6-dihydrouridine(47) in tRNA + NADP(+) = uridine(47) in tRNA + NADPH + H(+)</text>
        <dbReference type="Rhea" id="RHEA:53360"/>
        <dbReference type="Rhea" id="RHEA-COMP:13539"/>
        <dbReference type="Rhea" id="RHEA-COMP:13540"/>
        <dbReference type="ChEBI" id="CHEBI:15378"/>
        <dbReference type="ChEBI" id="CHEBI:57783"/>
        <dbReference type="ChEBI" id="CHEBI:58349"/>
        <dbReference type="ChEBI" id="CHEBI:65315"/>
        <dbReference type="ChEBI" id="CHEBI:74443"/>
        <dbReference type="EC" id="1.3.1.89"/>
    </reaction>
    <physiologicalReaction direction="right-to-left" evidence="17">
        <dbReference type="Rhea" id="RHEA:53362"/>
    </physiologicalReaction>
</comment>
<dbReference type="GO" id="GO:0006397">
    <property type="term" value="P:mRNA processing"/>
    <property type="evidence" value="ECO:0007669"/>
    <property type="project" value="UniProtKB-KW"/>
</dbReference>
<dbReference type="OrthoDB" id="259935at2759"/>
<feature type="compositionally biased region" description="Low complexity" evidence="20">
    <location>
        <begin position="172"/>
        <end position="181"/>
    </location>
</feature>
<dbReference type="GO" id="GO:0003723">
    <property type="term" value="F:RNA binding"/>
    <property type="evidence" value="ECO:0007669"/>
    <property type="project" value="TreeGrafter"/>
</dbReference>
<evidence type="ECO:0000256" key="19">
    <source>
        <dbReference type="RuleBase" id="RU291113"/>
    </source>
</evidence>
<evidence type="ECO:0000256" key="5">
    <source>
        <dbReference type="ARBA" id="ARBA00022664"/>
    </source>
</evidence>
<evidence type="ECO:0000256" key="7">
    <source>
        <dbReference type="ARBA" id="ARBA00022723"/>
    </source>
</evidence>
<dbReference type="InterPro" id="IPR000571">
    <property type="entry name" value="Znf_CCCH"/>
</dbReference>
<dbReference type="PROSITE" id="PS50103">
    <property type="entry name" value="ZF_C3H1"/>
    <property type="match status" value="2"/>
</dbReference>
<evidence type="ECO:0000256" key="6">
    <source>
        <dbReference type="ARBA" id="ARBA00022694"/>
    </source>
</evidence>
<evidence type="ECO:0000256" key="17">
    <source>
        <dbReference type="ARBA" id="ARBA00049513"/>
    </source>
</evidence>
<evidence type="ECO:0000256" key="18">
    <source>
        <dbReference type="PROSITE-ProRule" id="PRU00723"/>
    </source>
</evidence>
<name>A0A0D2UA34_CAPO3</name>